<name>A0A934K3V6_9BACT</name>
<keyword evidence="2" id="KW-1133">Transmembrane helix</keyword>
<feature type="compositionally biased region" description="Polar residues" evidence="1">
    <location>
        <begin position="138"/>
        <end position="157"/>
    </location>
</feature>
<proteinExistence type="predicted"/>
<reference evidence="3" key="1">
    <citation type="submission" date="2020-10" db="EMBL/GenBank/DDBJ databases">
        <title>Ca. Dormibacterota MAGs.</title>
        <authorList>
            <person name="Montgomery K."/>
        </authorList>
    </citation>
    <scope>NUCLEOTIDE SEQUENCE [LARGE SCALE GENOMIC DNA]</scope>
    <source>
        <strain evidence="3">SC8812_S17_10</strain>
    </source>
</reference>
<gene>
    <name evidence="3" type="ORF">JF922_09880</name>
</gene>
<keyword evidence="4" id="KW-1185">Reference proteome</keyword>
<dbReference type="Proteomes" id="UP000612893">
    <property type="component" value="Unassembled WGS sequence"/>
</dbReference>
<sequence>MDDFETRLQRELQRVAGEARGPAPRAAQARYRQARPSMLVISKLAVGTATIALALSASVVAAAAFSGSRPMDWGHAVKVVVDRCQIDQNDPGSQLGPCVSSFIPSGLPLKPTVGHSGDSTQTTGGHGTTPTTAASAPNRSRNGQSAGTRPTPTSGASPSEIPIISGQPGLIASGNPTPAPTNVAAATPVPSPTETPLTTPTPSPTPVPTPVPTPSPTAPSSSGGNPDPSPSPPPPTPTPVPVPSPTP</sequence>
<dbReference type="EMBL" id="JAEKNR010000105">
    <property type="protein sequence ID" value="MBJ7598379.1"/>
    <property type="molecule type" value="Genomic_DNA"/>
</dbReference>
<evidence type="ECO:0000256" key="2">
    <source>
        <dbReference type="SAM" id="Phobius"/>
    </source>
</evidence>
<dbReference type="AlphaFoldDB" id="A0A934K3V6"/>
<keyword evidence="2" id="KW-0472">Membrane</keyword>
<protein>
    <submittedName>
        <fullName evidence="3">Uncharacterized protein</fullName>
    </submittedName>
</protein>
<evidence type="ECO:0000256" key="1">
    <source>
        <dbReference type="SAM" id="MobiDB-lite"/>
    </source>
</evidence>
<comment type="caution">
    <text evidence="3">The sequence shown here is derived from an EMBL/GenBank/DDBJ whole genome shotgun (WGS) entry which is preliminary data.</text>
</comment>
<evidence type="ECO:0000313" key="3">
    <source>
        <dbReference type="EMBL" id="MBJ7598379.1"/>
    </source>
</evidence>
<accession>A0A934K3V6</accession>
<feature type="compositionally biased region" description="Pro residues" evidence="1">
    <location>
        <begin position="189"/>
        <end position="217"/>
    </location>
</feature>
<feature type="transmembrane region" description="Helical" evidence="2">
    <location>
        <begin position="40"/>
        <end position="65"/>
    </location>
</feature>
<feature type="compositionally biased region" description="Pro residues" evidence="1">
    <location>
        <begin position="227"/>
        <end position="247"/>
    </location>
</feature>
<evidence type="ECO:0000313" key="4">
    <source>
        <dbReference type="Proteomes" id="UP000612893"/>
    </source>
</evidence>
<keyword evidence="2" id="KW-0812">Transmembrane</keyword>
<dbReference type="PRINTS" id="PR01217">
    <property type="entry name" value="PRICHEXTENSN"/>
</dbReference>
<feature type="compositionally biased region" description="Low complexity" evidence="1">
    <location>
        <begin position="114"/>
        <end position="137"/>
    </location>
</feature>
<organism evidence="3 4">
    <name type="scientific">Candidatus Nephthysia bennettiae</name>
    <dbReference type="NCBI Taxonomy" id="3127016"/>
    <lineage>
        <taxon>Bacteria</taxon>
        <taxon>Bacillati</taxon>
        <taxon>Candidatus Dormiibacterota</taxon>
        <taxon>Candidatus Dormibacteria</taxon>
        <taxon>Candidatus Dormibacterales</taxon>
        <taxon>Candidatus Dormibacteraceae</taxon>
        <taxon>Candidatus Nephthysia</taxon>
    </lineage>
</organism>
<feature type="region of interest" description="Disordered" evidence="1">
    <location>
        <begin position="109"/>
        <end position="247"/>
    </location>
</feature>